<keyword evidence="3" id="KW-1185">Reference proteome</keyword>
<dbReference type="EMBL" id="JYDQ01000053">
    <property type="protein sequence ID" value="KRY17954.1"/>
    <property type="molecule type" value="Genomic_DNA"/>
</dbReference>
<evidence type="ECO:0000313" key="2">
    <source>
        <dbReference type="EMBL" id="KRY17997.1"/>
    </source>
</evidence>
<dbReference type="Proteomes" id="UP000054783">
    <property type="component" value="Unassembled WGS sequence"/>
</dbReference>
<accession>A0A0V0ZZM9</accession>
<protein>
    <submittedName>
        <fullName evidence="1">Uncharacterized protein</fullName>
    </submittedName>
</protein>
<proteinExistence type="predicted"/>
<name>A0A0V0ZZM9_9BILA</name>
<dbReference type="AlphaFoldDB" id="A0A0V0ZZM9"/>
<sequence>MTRCCWDMRHLAQVRRGTGLDMPSRYALKHSHEIFGQSTVVDPSCAITCHFSSIRSNKSEKLSIFGNRTFEYWNVKLRKSLARRTPKPLRRKVSGSC</sequence>
<reference evidence="1 3" key="1">
    <citation type="submission" date="2015-01" db="EMBL/GenBank/DDBJ databases">
        <title>Evolution of Trichinella species and genotypes.</title>
        <authorList>
            <person name="Korhonen P.K."/>
            <person name="Edoardo P."/>
            <person name="Giuseppe L.R."/>
            <person name="Gasser R.B."/>
        </authorList>
    </citation>
    <scope>NUCLEOTIDE SEQUENCE [LARGE SCALE GENOMIC DNA]</scope>
    <source>
        <strain evidence="1">ISS2496</strain>
    </source>
</reference>
<organism evidence="1 3">
    <name type="scientific">Trichinella patagoniensis</name>
    <dbReference type="NCBI Taxonomy" id="990121"/>
    <lineage>
        <taxon>Eukaryota</taxon>
        <taxon>Metazoa</taxon>
        <taxon>Ecdysozoa</taxon>
        <taxon>Nematoda</taxon>
        <taxon>Enoplea</taxon>
        <taxon>Dorylaimia</taxon>
        <taxon>Trichinellida</taxon>
        <taxon>Trichinellidae</taxon>
        <taxon>Trichinella</taxon>
    </lineage>
</organism>
<dbReference type="EMBL" id="JYDQ01000053">
    <property type="protein sequence ID" value="KRY17997.1"/>
    <property type="molecule type" value="Genomic_DNA"/>
</dbReference>
<gene>
    <name evidence="2" type="ORF">T12_8094</name>
    <name evidence="1" type="ORF">T12_9729</name>
</gene>
<evidence type="ECO:0000313" key="1">
    <source>
        <dbReference type="EMBL" id="KRY17954.1"/>
    </source>
</evidence>
<comment type="caution">
    <text evidence="1">The sequence shown here is derived from an EMBL/GenBank/DDBJ whole genome shotgun (WGS) entry which is preliminary data.</text>
</comment>
<evidence type="ECO:0000313" key="3">
    <source>
        <dbReference type="Proteomes" id="UP000054783"/>
    </source>
</evidence>
<dbReference type="OrthoDB" id="5931771at2759"/>